<dbReference type="PANTHER" id="PTHR44196:SF1">
    <property type="entry name" value="DEHYDROGENASE_REDUCTASE SDR FAMILY MEMBER 7B"/>
    <property type="match status" value="1"/>
</dbReference>
<organism evidence="5 6">
    <name type="scientific">Antrihabitans stalactiti</name>
    <dbReference type="NCBI Taxonomy" id="2584121"/>
    <lineage>
        <taxon>Bacteria</taxon>
        <taxon>Bacillati</taxon>
        <taxon>Actinomycetota</taxon>
        <taxon>Actinomycetes</taxon>
        <taxon>Mycobacteriales</taxon>
        <taxon>Nocardiaceae</taxon>
        <taxon>Antrihabitans</taxon>
    </lineage>
</organism>
<evidence type="ECO:0000256" key="1">
    <source>
        <dbReference type="ARBA" id="ARBA00006484"/>
    </source>
</evidence>
<name>A0A848KBT4_9NOCA</name>
<dbReference type="InterPro" id="IPR057326">
    <property type="entry name" value="KR_dom"/>
</dbReference>
<dbReference type="PRINTS" id="PR00080">
    <property type="entry name" value="SDRFAMILY"/>
</dbReference>
<evidence type="ECO:0000256" key="3">
    <source>
        <dbReference type="RuleBase" id="RU000363"/>
    </source>
</evidence>
<dbReference type="SMART" id="SM00822">
    <property type="entry name" value="PKS_KR"/>
    <property type="match status" value="1"/>
</dbReference>
<dbReference type="SUPFAM" id="SSF51735">
    <property type="entry name" value="NAD(P)-binding Rossmann-fold domains"/>
    <property type="match status" value="1"/>
</dbReference>
<proteinExistence type="inferred from homology"/>
<dbReference type="AlphaFoldDB" id="A0A848KBT4"/>
<evidence type="ECO:0000313" key="5">
    <source>
        <dbReference type="EMBL" id="NMN95779.1"/>
    </source>
</evidence>
<sequence length="259" mass="26381">MKIDGSTVLLTGATGGIGHAIARRLHAEGANLILTGRKAAVLAPLAAELGARSIVADLGDPASLDALLAEAGPIDLLVANAALPGVGLLADMPIERVDANLDVNLRAPIMLTRALLPQMTARRSGHLVFIGSLSGIVASPGSTLYNATKFGLRGFTDALRQDLHGTGVSASIVEPGFVRDAGMFVKSGMEVPRGTRTVTPEQVAAGVVKAIVKDKGEIVVAPPELRLGARFGSLFPGINASIQRRAGAADIVGGHAGGD</sequence>
<comment type="caution">
    <text evidence="5">The sequence shown here is derived from an EMBL/GenBank/DDBJ whole genome shotgun (WGS) entry which is preliminary data.</text>
</comment>
<dbReference type="GO" id="GO:0016020">
    <property type="term" value="C:membrane"/>
    <property type="evidence" value="ECO:0007669"/>
    <property type="project" value="TreeGrafter"/>
</dbReference>
<evidence type="ECO:0000259" key="4">
    <source>
        <dbReference type="SMART" id="SM00822"/>
    </source>
</evidence>
<reference evidence="5 6" key="2">
    <citation type="submission" date="2020-06" db="EMBL/GenBank/DDBJ databases">
        <title>Antribacter stalactiti gen. nov., sp. nov., a new member of the family Nacardiaceae isolated from a cave.</title>
        <authorList>
            <person name="Kim I.S."/>
        </authorList>
    </citation>
    <scope>NUCLEOTIDE SEQUENCE [LARGE SCALE GENOMIC DNA]</scope>
    <source>
        <strain evidence="5 6">YC2-7</strain>
    </source>
</reference>
<dbReference type="EMBL" id="VCQU01000003">
    <property type="protein sequence ID" value="NMN95779.1"/>
    <property type="molecule type" value="Genomic_DNA"/>
</dbReference>
<evidence type="ECO:0000256" key="2">
    <source>
        <dbReference type="ARBA" id="ARBA00023002"/>
    </source>
</evidence>
<dbReference type="PANTHER" id="PTHR44196">
    <property type="entry name" value="DEHYDROGENASE/REDUCTASE SDR FAMILY MEMBER 7B"/>
    <property type="match status" value="1"/>
</dbReference>
<keyword evidence="6" id="KW-1185">Reference proteome</keyword>
<dbReference type="InterPro" id="IPR002347">
    <property type="entry name" value="SDR_fam"/>
</dbReference>
<dbReference type="RefSeq" id="WP_169586947.1">
    <property type="nucleotide sequence ID" value="NZ_VCQU01000003.1"/>
</dbReference>
<dbReference type="Pfam" id="PF00106">
    <property type="entry name" value="adh_short"/>
    <property type="match status" value="1"/>
</dbReference>
<dbReference type="Gene3D" id="3.40.50.720">
    <property type="entry name" value="NAD(P)-binding Rossmann-like Domain"/>
    <property type="match status" value="1"/>
</dbReference>
<keyword evidence="2" id="KW-0560">Oxidoreductase</keyword>
<comment type="similarity">
    <text evidence="1 3">Belongs to the short-chain dehydrogenases/reductases (SDR) family.</text>
</comment>
<gene>
    <name evidence="5" type="ORF">FGL95_12110</name>
</gene>
<dbReference type="InterPro" id="IPR020904">
    <property type="entry name" value="Sc_DH/Rdtase_CS"/>
</dbReference>
<accession>A0A848KBT4</accession>
<feature type="domain" description="Ketoreductase" evidence="4">
    <location>
        <begin position="6"/>
        <end position="181"/>
    </location>
</feature>
<dbReference type="PRINTS" id="PR00081">
    <property type="entry name" value="GDHRDH"/>
</dbReference>
<dbReference type="PROSITE" id="PS00061">
    <property type="entry name" value="ADH_SHORT"/>
    <property type="match status" value="1"/>
</dbReference>
<protein>
    <submittedName>
        <fullName evidence="5">SDR family NAD(P)-dependent oxidoreductase</fullName>
    </submittedName>
</protein>
<dbReference type="GO" id="GO:0016491">
    <property type="term" value="F:oxidoreductase activity"/>
    <property type="evidence" value="ECO:0007669"/>
    <property type="project" value="UniProtKB-KW"/>
</dbReference>
<dbReference type="Proteomes" id="UP000535543">
    <property type="component" value="Unassembled WGS sequence"/>
</dbReference>
<evidence type="ECO:0000313" key="6">
    <source>
        <dbReference type="Proteomes" id="UP000535543"/>
    </source>
</evidence>
<reference evidence="5 6" key="1">
    <citation type="submission" date="2019-05" db="EMBL/GenBank/DDBJ databases">
        <authorList>
            <person name="Lee S.D."/>
        </authorList>
    </citation>
    <scope>NUCLEOTIDE SEQUENCE [LARGE SCALE GENOMIC DNA]</scope>
    <source>
        <strain evidence="5 6">YC2-7</strain>
    </source>
</reference>
<dbReference type="InterPro" id="IPR036291">
    <property type="entry name" value="NAD(P)-bd_dom_sf"/>
</dbReference>